<dbReference type="GO" id="GO:0005986">
    <property type="term" value="P:sucrose biosynthetic process"/>
    <property type="evidence" value="ECO:0007669"/>
    <property type="project" value="TreeGrafter"/>
</dbReference>
<dbReference type="HAMAP" id="MF_01855">
    <property type="entry name" value="FBPase_class1"/>
    <property type="match status" value="1"/>
</dbReference>
<feature type="domain" description="Fructose-1-6-bisphosphatase class I N-terminal" evidence="8">
    <location>
        <begin position="35"/>
        <end position="179"/>
    </location>
</feature>
<organism evidence="10">
    <name type="scientific">groundwater metagenome</name>
    <dbReference type="NCBI Taxonomy" id="717931"/>
    <lineage>
        <taxon>unclassified sequences</taxon>
        <taxon>metagenomes</taxon>
        <taxon>ecological metagenomes</taxon>
    </lineage>
</organism>
<dbReference type="GO" id="GO:0005737">
    <property type="term" value="C:cytoplasm"/>
    <property type="evidence" value="ECO:0007669"/>
    <property type="project" value="TreeGrafter"/>
</dbReference>
<evidence type="ECO:0000256" key="1">
    <source>
        <dbReference type="ARBA" id="ARBA00001273"/>
    </source>
</evidence>
<dbReference type="AlphaFoldDB" id="A0A098E8E8"/>
<dbReference type="PIRSF" id="PIRSF500210">
    <property type="entry name" value="FBPtase"/>
    <property type="match status" value="1"/>
</dbReference>
<protein>
    <recommendedName>
        <fullName evidence="3">fructose-bisphosphatase</fullName>
        <ecNumber evidence="3">3.1.3.11</ecNumber>
    </recommendedName>
</protein>
<dbReference type="EMBL" id="CCXY01000077">
    <property type="protein sequence ID" value="CEG11781.1"/>
    <property type="molecule type" value="Genomic_DNA"/>
</dbReference>
<evidence type="ECO:0000256" key="7">
    <source>
        <dbReference type="ARBA" id="ARBA00024331"/>
    </source>
</evidence>
<dbReference type="GO" id="GO:0042132">
    <property type="term" value="F:fructose 1,6-bisphosphate 1-phosphatase activity"/>
    <property type="evidence" value="ECO:0007669"/>
    <property type="project" value="UniProtKB-EC"/>
</dbReference>
<dbReference type="PRINTS" id="PR00115">
    <property type="entry name" value="F16BPHPHTASE"/>
</dbReference>
<reference evidence="10" key="1">
    <citation type="submission" date="2014-09" db="EMBL/GenBank/DDBJ databases">
        <authorList>
            <person name="Probst J Alexander"/>
        </authorList>
    </citation>
    <scope>NUCLEOTIDE SEQUENCE</scope>
</reference>
<dbReference type="InterPro" id="IPR033391">
    <property type="entry name" value="FBPase_N"/>
</dbReference>
<dbReference type="InterPro" id="IPR000146">
    <property type="entry name" value="FBPase_class-1"/>
</dbReference>
<accession>A0A098E8E8</accession>
<dbReference type="GO" id="GO:0030388">
    <property type="term" value="P:fructose 1,6-bisphosphate metabolic process"/>
    <property type="evidence" value="ECO:0007669"/>
    <property type="project" value="TreeGrafter"/>
</dbReference>
<dbReference type="PANTHER" id="PTHR11556">
    <property type="entry name" value="FRUCTOSE-1,6-BISPHOSPHATASE-RELATED"/>
    <property type="match status" value="1"/>
</dbReference>
<dbReference type="GO" id="GO:0006000">
    <property type="term" value="P:fructose metabolic process"/>
    <property type="evidence" value="ECO:0007669"/>
    <property type="project" value="TreeGrafter"/>
</dbReference>
<dbReference type="Gene3D" id="3.40.190.80">
    <property type="match status" value="1"/>
</dbReference>
<proteinExistence type="inferred from homology"/>
<comment type="pathway">
    <text evidence="7">Carbohydrate biosynthesis.</text>
</comment>
<evidence type="ECO:0000259" key="8">
    <source>
        <dbReference type="Pfam" id="PF00316"/>
    </source>
</evidence>
<evidence type="ECO:0000259" key="9">
    <source>
        <dbReference type="Pfam" id="PF18913"/>
    </source>
</evidence>
<dbReference type="GO" id="GO:0006002">
    <property type="term" value="P:fructose 6-phosphate metabolic process"/>
    <property type="evidence" value="ECO:0007669"/>
    <property type="project" value="TreeGrafter"/>
</dbReference>
<evidence type="ECO:0000313" key="10">
    <source>
        <dbReference type="EMBL" id="CEG11781.1"/>
    </source>
</evidence>
<gene>
    <name evidence="10" type="primary">fbp</name>
    <name evidence="10" type="ORF">MSIBF_A1680012</name>
</gene>
<keyword evidence="4" id="KW-0963">Cytoplasm</keyword>
<dbReference type="CDD" id="cd00354">
    <property type="entry name" value="FBPase"/>
    <property type="match status" value="1"/>
</dbReference>
<keyword evidence="6" id="KW-0119">Carbohydrate metabolism</keyword>
<dbReference type="Pfam" id="PF00316">
    <property type="entry name" value="FBPase"/>
    <property type="match status" value="1"/>
</dbReference>
<dbReference type="InterPro" id="IPR044015">
    <property type="entry name" value="FBPase_C_dom"/>
</dbReference>
<comment type="similarity">
    <text evidence="2">Belongs to the FBPase class 1 family.</text>
</comment>
<keyword evidence="5 10" id="KW-0378">Hydrolase</keyword>
<evidence type="ECO:0000256" key="4">
    <source>
        <dbReference type="ARBA" id="ARBA00022490"/>
    </source>
</evidence>
<name>A0A098E8E8_9ZZZZ</name>
<evidence type="ECO:0000256" key="2">
    <source>
        <dbReference type="ARBA" id="ARBA00010941"/>
    </source>
</evidence>
<dbReference type="PANTHER" id="PTHR11556:SF35">
    <property type="entry name" value="SEDOHEPTULOSE-1,7-BISPHOSPHATASE, CHLOROPLASTIC"/>
    <property type="match status" value="1"/>
</dbReference>
<sequence length="322" mass="36036">MFTITKISIRANIIYNTIKKMAKISLKEHTQDLNKDVAKIINTVANLTDTIFNELPHRRGMAGTKNVFGEDQKALDVWTNDFLVEAIMKTGVVKTIVSEELSEPLHNPDKTGEYTVTLDPLDGSSNIESNNLFGTIVGVHKEKETLTQGKNQVCAFYNLYGPITTFVYATKKGVNEFVKHRKDSTDYFLSRENIKLKEPGDLMSIGGLPKKWTPAYKEYVQEMMDAGKKIRYGGAFVGDFNQILHYGGFFGYPSLVDKPNGKLRLVIEANPMSFIITAAGGSCSNEKGSVLEVLPNDPNQRTPIHLGNKDLIKRLEEVYAKY</sequence>
<dbReference type="EC" id="3.1.3.11" evidence="3"/>
<comment type="catalytic activity">
    <reaction evidence="1">
        <text>beta-D-fructose 1,6-bisphosphate + H2O = beta-D-fructose 6-phosphate + phosphate</text>
        <dbReference type="Rhea" id="RHEA:11064"/>
        <dbReference type="ChEBI" id="CHEBI:15377"/>
        <dbReference type="ChEBI" id="CHEBI:32966"/>
        <dbReference type="ChEBI" id="CHEBI:43474"/>
        <dbReference type="ChEBI" id="CHEBI:57634"/>
        <dbReference type="EC" id="3.1.3.11"/>
    </reaction>
</comment>
<evidence type="ECO:0000256" key="3">
    <source>
        <dbReference type="ARBA" id="ARBA00013093"/>
    </source>
</evidence>
<dbReference type="InterPro" id="IPR028343">
    <property type="entry name" value="FBPtase"/>
</dbReference>
<dbReference type="Gene3D" id="3.30.540.10">
    <property type="entry name" value="Fructose-1,6-Bisphosphatase, subunit A, domain 1"/>
    <property type="match status" value="1"/>
</dbReference>
<dbReference type="GO" id="GO:0006094">
    <property type="term" value="P:gluconeogenesis"/>
    <property type="evidence" value="ECO:0007669"/>
    <property type="project" value="TreeGrafter"/>
</dbReference>
<evidence type="ECO:0000256" key="5">
    <source>
        <dbReference type="ARBA" id="ARBA00022801"/>
    </source>
</evidence>
<dbReference type="Pfam" id="PF18913">
    <property type="entry name" value="FBPase_C"/>
    <property type="match status" value="1"/>
</dbReference>
<dbReference type="PIRSF" id="PIRSF000904">
    <property type="entry name" value="FBPtase_SBPase"/>
    <property type="match status" value="1"/>
</dbReference>
<evidence type="ECO:0000256" key="6">
    <source>
        <dbReference type="ARBA" id="ARBA00023277"/>
    </source>
</evidence>
<dbReference type="SUPFAM" id="SSF56655">
    <property type="entry name" value="Carbohydrate phosphatase"/>
    <property type="match status" value="1"/>
</dbReference>
<feature type="domain" description="Fructose-1-6-bisphosphatase class 1 C-terminal" evidence="9">
    <location>
        <begin position="198"/>
        <end position="319"/>
    </location>
</feature>